<evidence type="ECO:0000256" key="5">
    <source>
        <dbReference type="SAM" id="Phobius"/>
    </source>
</evidence>
<dbReference type="EMBL" id="JAPZBQ010000004">
    <property type="protein sequence ID" value="KAJ5334640.1"/>
    <property type="molecule type" value="Genomic_DNA"/>
</dbReference>
<keyword evidence="3 5" id="KW-1133">Transmembrane helix</keyword>
<evidence type="ECO:0000313" key="9">
    <source>
        <dbReference type="Proteomes" id="UP001148299"/>
    </source>
</evidence>
<feature type="transmembrane region" description="Helical" evidence="5">
    <location>
        <begin position="221"/>
        <end position="240"/>
    </location>
</feature>
<accession>A0A9W9QEM5</accession>
<keyword evidence="9" id="KW-1185">Reference proteome</keyword>
<evidence type="ECO:0000256" key="2">
    <source>
        <dbReference type="ARBA" id="ARBA00022692"/>
    </source>
</evidence>
<comment type="subcellular location">
    <subcellularLocation>
        <location evidence="1">Membrane</location>
        <topology evidence="1">Multi-pass membrane protein</topology>
    </subcellularLocation>
</comment>
<evidence type="ECO:0000313" key="6">
    <source>
        <dbReference type="EMBL" id="KAJ5334640.1"/>
    </source>
</evidence>
<reference evidence="6" key="1">
    <citation type="submission" date="2022-12" db="EMBL/GenBank/DDBJ databases">
        <authorList>
            <person name="Petersen C."/>
        </authorList>
    </citation>
    <scope>NUCLEOTIDE SEQUENCE</scope>
    <source>
        <strain evidence="6">IBT 35673</strain>
        <strain evidence="7">IBT 35675</strain>
    </source>
</reference>
<keyword evidence="2 5" id="KW-0812">Transmembrane</keyword>
<dbReference type="Gene3D" id="1.20.1250.20">
    <property type="entry name" value="MFS general substrate transporter like domains"/>
    <property type="match status" value="1"/>
</dbReference>
<reference evidence="6" key="2">
    <citation type="journal article" date="2023" name="IMA Fungus">
        <title>Comparative genomic study of the Penicillium genus elucidates a diverse pangenome and 15 lateral gene transfer events.</title>
        <authorList>
            <person name="Petersen C."/>
            <person name="Sorensen T."/>
            <person name="Nielsen M.R."/>
            <person name="Sondergaard T.E."/>
            <person name="Sorensen J.L."/>
            <person name="Fitzpatrick D.A."/>
            <person name="Frisvad J.C."/>
            <person name="Nielsen K.L."/>
        </authorList>
    </citation>
    <scope>NUCLEOTIDE SEQUENCE</scope>
    <source>
        <strain evidence="6">IBT 35673</strain>
        <strain evidence="7">IBT 35675</strain>
    </source>
</reference>
<dbReference type="Proteomes" id="UP001148299">
    <property type="component" value="Unassembled WGS sequence"/>
</dbReference>
<organism evidence="6 8">
    <name type="scientific">Penicillium brevicompactum</name>
    <dbReference type="NCBI Taxonomy" id="5074"/>
    <lineage>
        <taxon>Eukaryota</taxon>
        <taxon>Fungi</taxon>
        <taxon>Dikarya</taxon>
        <taxon>Ascomycota</taxon>
        <taxon>Pezizomycotina</taxon>
        <taxon>Eurotiomycetes</taxon>
        <taxon>Eurotiomycetidae</taxon>
        <taxon>Eurotiales</taxon>
        <taxon>Aspergillaceae</taxon>
        <taxon>Penicillium</taxon>
    </lineage>
</organism>
<evidence type="ECO:0000256" key="4">
    <source>
        <dbReference type="ARBA" id="ARBA00023136"/>
    </source>
</evidence>
<dbReference type="InterPro" id="IPR036259">
    <property type="entry name" value="MFS_trans_sf"/>
</dbReference>
<keyword evidence="4 5" id="KW-0472">Membrane</keyword>
<comment type="caution">
    <text evidence="6">The sequence shown here is derived from an EMBL/GenBank/DDBJ whole genome shotgun (WGS) entry which is preliminary data.</text>
</comment>
<dbReference type="Proteomes" id="UP001147695">
    <property type="component" value="Unassembled WGS sequence"/>
</dbReference>
<feature type="transmembrane region" description="Helical" evidence="5">
    <location>
        <begin position="252"/>
        <end position="271"/>
    </location>
</feature>
<evidence type="ECO:0000256" key="3">
    <source>
        <dbReference type="ARBA" id="ARBA00022989"/>
    </source>
</evidence>
<dbReference type="AlphaFoldDB" id="A0A9W9QEM5"/>
<evidence type="ECO:0000256" key="1">
    <source>
        <dbReference type="ARBA" id="ARBA00004141"/>
    </source>
</evidence>
<evidence type="ECO:0000313" key="7">
    <source>
        <dbReference type="EMBL" id="KAJ5357323.1"/>
    </source>
</evidence>
<dbReference type="PANTHER" id="PTHR23501:SF33">
    <property type="entry name" value="MAJOR FACILITATOR SUPERFAMILY (MFS) PROFILE DOMAIN-CONTAINING PROTEIN"/>
    <property type="match status" value="1"/>
</dbReference>
<feature type="transmembrane region" description="Helical" evidence="5">
    <location>
        <begin position="104"/>
        <end position="124"/>
    </location>
</feature>
<sequence length="334" mass="36134">MDQSEPAGPVSRSEESTLCENNEHKFRLEKSILLLTTLYFGAFLGTTDESFVLITSQRIAEELGEPSSAFWLIAGYNLGYSVALPIYVGAAVMGSAQLMPVAIIGRFLAGLGGAGMVDLASVALNEMADLREVAVLRSYLTACVVLGGLVGAPLGALFTSLLGWRIAFFIHIPLVGICAMITIFKLLVNAKASSQEAGVEDEEKWTKKPTTETAERPSIDIPGIITLSFTIVAFVLLIQFSSQYDLSGPRIGIPIGLSVALLISGTIFGLIELKWASNPVIPFHLIKSTQVGLIWCATFFSSMGIYIVSDWIKLTGLSLIWQTDMSLAQDRFYH</sequence>
<dbReference type="InterPro" id="IPR011701">
    <property type="entry name" value="MFS"/>
</dbReference>
<dbReference type="GO" id="GO:0000329">
    <property type="term" value="C:fungal-type vacuole membrane"/>
    <property type="evidence" value="ECO:0007669"/>
    <property type="project" value="TreeGrafter"/>
</dbReference>
<dbReference type="Pfam" id="PF07690">
    <property type="entry name" value="MFS_1"/>
    <property type="match status" value="1"/>
</dbReference>
<feature type="transmembrane region" description="Helical" evidence="5">
    <location>
        <begin position="166"/>
        <end position="188"/>
    </location>
</feature>
<dbReference type="GO" id="GO:0015174">
    <property type="term" value="F:basic amino acid transmembrane transporter activity"/>
    <property type="evidence" value="ECO:0007669"/>
    <property type="project" value="TreeGrafter"/>
</dbReference>
<feature type="transmembrane region" description="Helical" evidence="5">
    <location>
        <begin position="69"/>
        <end position="92"/>
    </location>
</feature>
<dbReference type="EMBL" id="JAPZBR010000003">
    <property type="protein sequence ID" value="KAJ5357323.1"/>
    <property type="molecule type" value="Genomic_DNA"/>
</dbReference>
<proteinExistence type="predicted"/>
<feature type="transmembrane region" description="Helical" evidence="5">
    <location>
        <begin position="291"/>
        <end position="309"/>
    </location>
</feature>
<evidence type="ECO:0008006" key="10">
    <source>
        <dbReference type="Google" id="ProtNLM"/>
    </source>
</evidence>
<feature type="transmembrane region" description="Helical" evidence="5">
    <location>
        <begin position="136"/>
        <end position="159"/>
    </location>
</feature>
<dbReference type="PANTHER" id="PTHR23501">
    <property type="entry name" value="MAJOR FACILITATOR SUPERFAMILY"/>
    <property type="match status" value="1"/>
</dbReference>
<feature type="transmembrane region" description="Helical" evidence="5">
    <location>
        <begin position="32"/>
        <end position="54"/>
    </location>
</feature>
<gene>
    <name evidence="6" type="ORF">N7452_007043</name>
    <name evidence="7" type="ORF">N7541_004481</name>
</gene>
<protein>
    <recommendedName>
        <fullName evidence="10">Major facilitator superfamily (MFS) profile domain-containing protein</fullName>
    </recommendedName>
</protein>
<dbReference type="SUPFAM" id="SSF103473">
    <property type="entry name" value="MFS general substrate transporter"/>
    <property type="match status" value="1"/>
</dbReference>
<evidence type="ECO:0000313" key="8">
    <source>
        <dbReference type="Proteomes" id="UP001147695"/>
    </source>
</evidence>
<name>A0A9W9QEM5_PENBR</name>